<evidence type="ECO:0000313" key="2">
    <source>
        <dbReference type="Proteomes" id="UP001163152"/>
    </source>
</evidence>
<dbReference type="AlphaFoldDB" id="A0A9E8ZHP8"/>
<gene>
    <name evidence="1" type="ORF">OXH18_16255</name>
</gene>
<reference evidence="1" key="1">
    <citation type="submission" date="2022-12" db="EMBL/GenBank/DDBJ databases">
        <title>Polyphasic identification of a Novel Hot-Spring Cyanobacterium Ocullathermofonsia sinensis gen nov. sp. nov. and Genomic Insights on its Adaptations to the Thermal Habitat.</title>
        <authorList>
            <person name="Daroch M."/>
            <person name="Tang J."/>
            <person name="Jiang Y."/>
        </authorList>
    </citation>
    <scope>NUCLEOTIDE SEQUENCE</scope>
    <source>
        <strain evidence="1">PKUAC-SCTA174</strain>
    </source>
</reference>
<keyword evidence="2" id="KW-1185">Reference proteome</keyword>
<dbReference type="RefSeq" id="WP_268608149.1">
    <property type="nucleotide sequence ID" value="NZ_CP113797.1"/>
</dbReference>
<dbReference type="KEGG" id="tsin:OXH18_16255"/>
<protein>
    <submittedName>
        <fullName evidence="1">DUF4926 domain-containing protein</fullName>
    </submittedName>
</protein>
<organism evidence="1 2">
    <name type="scientific">Thermocoleostomius sinensis A174</name>
    <dbReference type="NCBI Taxonomy" id="2016057"/>
    <lineage>
        <taxon>Bacteria</taxon>
        <taxon>Bacillati</taxon>
        <taxon>Cyanobacteriota</taxon>
        <taxon>Cyanophyceae</taxon>
        <taxon>Oculatellales</taxon>
        <taxon>Oculatellaceae</taxon>
        <taxon>Thermocoleostomius</taxon>
    </lineage>
</organism>
<accession>A0A9E8ZHP8</accession>
<dbReference type="EMBL" id="CP113797">
    <property type="protein sequence ID" value="WAL58721.1"/>
    <property type="molecule type" value="Genomic_DNA"/>
</dbReference>
<sequence>MIQRLDTVIQELDVVTLTHNVQEHGLKTGDRGAVVHCYPNGQTFEVEFIRSDGKTTALLTLDLTDIQKVRLETPPET</sequence>
<dbReference type="Proteomes" id="UP001163152">
    <property type="component" value="Chromosome"/>
</dbReference>
<evidence type="ECO:0000313" key="1">
    <source>
        <dbReference type="EMBL" id="WAL58721.1"/>
    </source>
</evidence>
<dbReference type="InterPro" id="IPR032568">
    <property type="entry name" value="DUF4926"/>
</dbReference>
<name>A0A9E8ZHP8_9CYAN</name>
<dbReference type="Pfam" id="PF16277">
    <property type="entry name" value="DUF4926"/>
    <property type="match status" value="1"/>
</dbReference>
<proteinExistence type="predicted"/>